<name>A0ABW2TWE9_9PSEU</name>
<keyword evidence="3" id="KW-1185">Reference proteome</keyword>
<evidence type="ECO:0008006" key="4">
    <source>
        <dbReference type="Google" id="ProtNLM"/>
    </source>
</evidence>
<keyword evidence="1" id="KW-0812">Transmembrane</keyword>
<keyword evidence="1" id="KW-0472">Membrane</keyword>
<dbReference type="EMBL" id="JBHTEY010000004">
    <property type="protein sequence ID" value="MFC7616773.1"/>
    <property type="molecule type" value="Genomic_DNA"/>
</dbReference>
<gene>
    <name evidence="2" type="ORF">ACFQV2_28265</name>
</gene>
<evidence type="ECO:0000313" key="2">
    <source>
        <dbReference type="EMBL" id="MFC7616773.1"/>
    </source>
</evidence>
<reference evidence="3" key="1">
    <citation type="journal article" date="2019" name="Int. J. Syst. Evol. Microbiol.">
        <title>The Global Catalogue of Microorganisms (GCM) 10K type strain sequencing project: providing services to taxonomists for standard genome sequencing and annotation.</title>
        <authorList>
            <consortium name="The Broad Institute Genomics Platform"/>
            <consortium name="The Broad Institute Genome Sequencing Center for Infectious Disease"/>
            <person name="Wu L."/>
            <person name="Ma J."/>
        </authorList>
    </citation>
    <scope>NUCLEOTIDE SEQUENCE [LARGE SCALE GENOMIC DNA]</scope>
    <source>
        <strain evidence="3">JCM 17695</strain>
    </source>
</reference>
<sequence>MNVHPAPSGCFRRSNPWVSWLAVVVACLGIAAPLGGVVDTGLPAAVVAAVAAALLCELIWRFDLRPRALWNGGGLTLVQPFAVDVVRWGAIGSVAVSGNTVRVTASDGTPHEWEFDRYWWLARFSSAYAERSDVLEARLVDALEKGRGEGDVHRPPSGIPRRPLAFLLLVAGSAVAGHFVVPLMG</sequence>
<evidence type="ECO:0000256" key="1">
    <source>
        <dbReference type="SAM" id="Phobius"/>
    </source>
</evidence>
<keyword evidence="1" id="KW-1133">Transmembrane helix</keyword>
<organism evidence="2 3">
    <name type="scientific">Actinokineospora soli</name>
    <dbReference type="NCBI Taxonomy" id="1048753"/>
    <lineage>
        <taxon>Bacteria</taxon>
        <taxon>Bacillati</taxon>
        <taxon>Actinomycetota</taxon>
        <taxon>Actinomycetes</taxon>
        <taxon>Pseudonocardiales</taxon>
        <taxon>Pseudonocardiaceae</taxon>
        <taxon>Actinokineospora</taxon>
    </lineage>
</organism>
<proteinExistence type="predicted"/>
<accession>A0ABW2TWE9</accession>
<comment type="caution">
    <text evidence="2">The sequence shown here is derived from an EMBL/GenBank/DDBJ whole genome shotgun (WGS) entry which is preliminary data.</text>
</comment>
<feature type="transmembrane region" description="Helical" evidence="1">
    <location>
        <begin position="164"/>
        <end position="184"/>
    </location>
</feature>
<protein>
    <recommendedName>
        <fullName evidence="4">PH domain-containing protein</fullName>
    </recommendedName>
</protein>
<feature type="transmembrane region" description="Helical" evidence="1">
    <location>
        <begin position="17"/>
        <end position="36"/>
    </location>
</feature>
<evidence type="ECO:0000313" key="3">
    <source>
        <dbReference type="Proteomes" id="UP001596512"/>
    </source>
</evidence>
<dbReference type="Proteomes" id="UP001596512">
    <property type="component" value="Unassembled WGS sequence"/>
</dbReference>
<feature type="transmembrane region" description="Helical" evidence="1">
    <location>
        <begin position="42"/>
        <end position="60"/>
    </location>
</feature>